<evidence type="ECO:0000256" key="3">
    <source>
        <dbReference type="SAM" id="MobiDB-lite"/>
    </source>
</evidence>
<evidence type="ECO:0000256" key="1">
    <source>
        <dbReference type="ARBA" id="ARBA00022734"/>
    </source>
</evidence>
<feature type="domain" description="SUEL-type lectin" evidence="4">
    <location>
        <begin position="55"/>
        <end position="130"/>
    </location>
</feature>
<dbReference type="AlphaFoldDB" id="A0A8C9X9N6"/>
<dbReference type="Proteomes" id="UP000694568">
    <property type="component" value="Unplaced"/>
</dbReference>
<reference evidence="5" key="2">
    <citation type="submission" date="2025-09" db="UniProtKB">
        <authorList>
            <consortium name="Ensembl"/>
        </authorList>
    </citation>
    <scope>IDENTIFICATION</scope>
</reference>
<name>A0A8C9X9N6_SANLU</name>
<proteinExistence type="predicted"/>
<dbReference type="InterPro" id="IPR043159">
    <property type="entry name" value="Lectin_gal-bd_sf"/>
</dbReference>
<dbReference type="GeneTree" id="ENSGT00990000203979"/>
<accession>A0A8C9X9N6</accession>
<dbReference type="Ensembl" id="ENSSLUT00000006109.1">
    <property type="protein sequence ID" value="ENSSLUP00000005954.1"/>
    <property type="gene ID" value="ENSSLUG00000002629.1"/>
</dbReference>
<dbReference type="GO" id="GO:0030246">
    <property type="term" value="F:carbohydrate binding"/>
    <property type="evidence" value="ECO:0007669"/>
    <property type="project" value="UniProtKB-KW"/>
</dbReference>
<sequence length="131" mass="13761">SSPRLSSLLGPRLPAPSLSSSPVVSQFSLSSPAAPCPSLCSHSPLPAPFLEPLEALYGRADSVTCGEGKPQEQLANTECSLEGTMDILKSVVRSRYLHVCVCCIIKASNSVFGGPCPGTFKYLEVAYVCLS</sequence>
<evidence type="ECO:0000256" key="2">
    <source>
        <dbReference type="ARBA" id="ARBA00022737"/>
    </source>
</evidence>
<keyword evidence="2" id="KW-0677">Repeat</keyword>
<dbReference type="Pfam" id="PF02140">
    <property type="entry name" value="SUEL_Lectin"/>
    <property type="match status" value="1"/>
</dbReference>
<dbReference type="Gene3D" id="2.60.120.740">
    <property type="match status" value="1"/>
</dbReference>
<dbReference type="PANTHER" id="PTHR46780">
    <property type="entry name" value="PROTEIN EVA-1"/>
    <property type="match status" value="1"/>
</dbReference>
<evidence type="ECO:0000313" key="5">
    <source>
        <dbReference type="Ensembl" id="ENSSLUP00000005954.1"/>
    </source>
</evidence>
<evidence type="ECO:0000259" key="4">
    <source>
        <dbReference type="PROSITE" id="PS50228"/>
    </source>
</evidence>
<reference evidence="5" key="1">
    <citation type="submission" date="2025-08" db="UniProtKB">
        <authorList>
            <consortium name="Ensembl"/>
        </authorList>
    </citation>
    <scope>IDENTIFICATION</scope>
</reference>
<dbReference type="InterPro" id="IPR000922">
    <property type="entry name" value="Lectin_gal-bd_dom"/>
</dbReference>
<keyword evidence="1" id="KW-0430">Lectin</keyword>
<keyword evidence="6" id="KW-1185">Reference proteome</keyword>
<protein>
    <recommendedName>
        <fullName evidence="4">SUEL-type lectin domain-containing protein</fullName>
    </recommendedName>
</protein>
<evidence type="ECO:0000313" key="6">
    <source>
        <dbReference type="Proteomes" id="UP000694568"/>
    </source>
</evidence>
<feature type="region of interest" description="Disordered" evidence="3">
    <location>
        <begin position="1"/>
        <end position="33"/>
    </location>
</feature>
<dbReference type="PROSITE" id="PS50228">
    <property type="entry name" value="SUEL_LECTIN"/>
    <property type="match status" value="1"/>
</dbReference>
<organism evidence="5 6">
    <name type="scientific">Sander lucioperca</name>
    <name type="common">Pike-perch</name>
    <name type="synonym">Perca lucioperca</name>
    <dbReference type="NCBI Taxonomy" id="283035"/>
    <lineage>
        <taxon>Eukaryota</taxon>
        <taxon>Metazoa</taxon>
        <taxon>Chordata</taxon>
        <taxon>Craniata</taxon>
        <taxon>Vertebrata</taxon>
        <taxon>Euteleostomi</taxon>
        <taxon>Actinopterygii</taxon>
        <taxon>Neopterygii</taxon>
        <taxon>Teleostei</taxon>
        <taxon>Neoteleostei</taxon>
        <taxon>Acanthomorphata</taxon>
        <taxon>Eupercaria</taxon>
        <taxon>Perciformes</taxon>
        <taxon>Percoidei</taxon>
        <taxon>Percidae</taxon>
        <taxon>Luciopercinae</taxon>
        <taxon>Sander</taxon>
    </lineage>
</organism>